<comment type="subcellular location">
    <subcellularLocation>
        <location evidence="1">Cell envelope</location>
    </subcellularLocation>
</comment>
<dbReference type="Proteomes" id="UP000295718">
    <property type="component" value="Unassembled WGS sequence"/>
</dbReference>
<dbReference type="EMBL" id="SLUO01000001">
    <property type="protein sequence ID" value="TCL61088.1"/>
    <property type="molecule type" value="Genomic_DNA"/>
</dbReference>
<evidence type="ECO:0000256" key="3">
    <source>
        <dbReference type="ARBA" id="ARBA00022729"/>
    </source>
</evidence>
<protein>
    <submittedName>
        <fullName evidence="6">Monosaccharide ABC transporter substrate-binding protein (CUT2 family)</fullName>
    </submittedName>
</protein>
<dbReference type="STRING" id="1469948.GCA_000732725_02584"/>
<feature type="transmembrane region" description="Helical" evidence="4">
    <location>
        <begin position="12"/>
        <end position="30"/>
    </location>
</feature>
<comment type="similarity">
    <text evidence="2">Belongs to the bacterial solute-binding protein 2 family.</text>
</comment>
<keyword evidence="3" id="KW-0732">Signal</keyword>
<keyword evidence="4" id="KW-0812">Transmembrane</keyword>
<evidence type="ECO:0000256" key="2">
    <source>
        <dbReference type="ARBA" id="ARBA00007639"/>
    </source>
</evidence>
<dbReference type="SUPFAM" id="SSF53822">
    <property type="entry name" value="Periplasmic binding protein-like I"/>
    <property type="match status" value="1"/>
</dbReference>
<keyword evidence="4" id="KW-0472">Membrane</keyword>
<dbReference type="PANTHER" id="PTHR46847:SF1">
    <property type="entry name" value="D-ALLOSE-BINDING PERIPLASMIC PROTEIN-RELATED"/>
    <property type="match status" value="1"/>
</dbReference>
<evidence type="ECO:0000313" key="7">
    <source>
        <dbReference type="Proteomes" id="UP000295718"/>
    </source>
</evidence>
<dbReference type="PANTHER" id="PTHR46847">
    <property type="entry name" value="D-ALLOSE-BINDING PERIPLASMIC PROTEIN-RELATED"/>
    <property type="match status" value="1"/>
</dbReference>
<evidence type="ECO:0000313" key="6">
    <source>
        <dbReference type="EMBL" id="TCL61088.1"/>
    </source>
</evidence>
<dbReference type="OrthoDB" id="1771098at2"/>
<feature type="domain" description="Periplasmic binding protein" evidence="5">
    <location>
        <begin position="51"/>
        <end position="276"/>
    </location>
</feature>
<dbReference type="Gene3D" id="3.40.50.2300">
    <property type="match status" value="2"/>
</dbReference>
<sequence>MNDKKEIRNILLLVFVIIIVGALIIAKFYGNNQKERYNISVIAGEAHAERWVVLQQGLEKAGNDYNAQINFYTVVNGKDAREQKDLINRELEKKVDAIIVCAVDSQEIQEVLQKSERRTPVILIETDLKPGHLYSQVSPDNYEMGYHLGEEFVRQQEGKETTAGILIDNDKIAAQQERLKGFEEALASAKNITIKWRASDYQSNERVDNIIGMDCVGTQNATEISKVNNEKISIYGFGNAEANIYYMDKGIIKALVVPNDFNMGYLSVQNAVQAVEKDMVYKNTIVEYIVVTGDTLHNEENQRIIFPLVQ</sequence>
<dbReference type="RefSeq" id="WP_031391262.1">
    <property type="nucleotide sequence ID" value="NZ_JPNB01000002.1"/>
</dbReference>
<comment type="caution">
    <text evidence="6">The sequence shown here is derived from an EMBL/GenBank/DDBJ whole genome shotgun (WGS) entry which is preliminary data.</text>
</comment>
<name>A0A4R1R6F5_9FIRM</name>
<evidence type="ECO:0000256" key="4">
    <source>
        <dbReference type="SAM" id="Phobius"/>
    </source>
</evidence>
<dbReference type="InterPro" id="IPR028082">
    <property type="entry name" value="Peripla_BP_I"/>
</dbReference>
<keyword evidence="7" id="KW-1185">Reference proteome</keyword>
<evidence type="ECO:0000259" key="5">
    <source>
        <dbReference type="Pfam" id="PF13407"/>
    </source>
</evidence>
<dbReference type="AlphaFoldDB" id="A0A4R1R6F5"/>
<gene>
    <name evidence="6" type="ORF">EDD76_101185</name>
</gene>
<reference evidence="6 7" key="1">
    <citation type="submission" date="2019-03" db="EMBL/GenBank/DDBJ databases">
        <title>Genomic Encyclopedia of Type Strains, Phase IV (KMG-IV): sequencing the most valuable type-strain genomes for metagenomic binning, comparative biology and taxonomic classification.</title>
        <authorList>
            <person name="Goeker M."/>
        </authorList>
    </citation>
    <scope>NUCLEOTIDE SEQUENCE [LARGE SCALE GENOMIC DNA]</scope>
    <source>
        <strain evidence="6 7">DSM 100556</strain>
    </source>
</reference>
<keyword evidence="4" id="KW-1133">Transmembrane helix</keyword>
<accession>A0A4R1R6F5</accession>
<dbReference type="GO" id="GO:0030313">
    <property type="term" value="C:cell envelope"/>
    <property type="evidence" value="ECO:0007669"/>
    <property type="project" value="UniProtKB-SubCell"/>
</dbReference>
<dbReference type="Pfam" id="PF13407">
    <property type="entry name" value="Peripla_BP_4"/>
    <property type="match status" value="1"/>
</dbReference>
<proteinExistence type="inferred from homology"/>
<organism evidence="6 7">
    <name type="scientific">Kineothrix alysoides</name>
    <dbReference type="NCBI Taxonomy" id="1469948"/>
    <lineage>
        <taxon>Bacteria</taxon>
        <taxon>Bacillati</taxon>
        <taxon>Bacillota</taxon>
        <taxon>Clostridia</taxon>
        <taxon>Lachnospirales</taxon>
        <taxon>Lachnospiraceae</taxon>
        <taxon>Kineothrix</taxon>
    </lineage>
</organism>
<dbReference type="InterPro" id="IPR025997">
    <property type="entry name" value="SBP_2_dom"/>
</dbReference>
<dbReference type="GO" id="GO:0030246">
    <property type="term" value="F:carbohydrate binding"/>
    <property type="evidence" value="ECO:0007669"/>
    <property type="project" value="UniProtKB-ARBA"/>
</dbReference>
<evidence type="ECO:0000256" key="1">
    <source>
        <dbReference type="ARBA" id="ARBA00004196"/>
    </source>
</evidence>